<dbReference type="VEuPathDB" id="TriTrypDB:BSAL_28345"/>
<keyword evidence="8" id="KW-0464">Manganese</keyword>
<evidence type="ECO:0000256" key="9">
    <source>
        <dbReference type="SAM" id="MobiDB-lite"/>
    </source>
</evidence>
<dbReference type="InterPro" id="IPR015655">
    <property type="entry name" value="PP2C"/>
</dbReference>
<dbReference type="PROSITE" id="PS51746">
    <property type="entry name" value="PPM_2"/>
    <property type="match status" value="1"/>
</dbReference>
<dbReference type="EMBL" id="CYKH01001857">
    <property type="protein sequence ID" value="CUG90697.1"/>
    <property type="molecule type" value="Genomic_DNA"/>
</dbReference>
<evidence type="ECO:0000256" key="5">
    <source>
        <dbReference type="ARBA" id="ARBA00022801"/>
    </source>
</evidence>
<evidence type="ECO:0000256" key="7">
    <source>
        <dbReference type="ARBA" id="ARBA00022912"/>
    </source>
</evidence>
<gene>
    <name evidence="11" type="ORF">BSAL_28345</name>
</gene>
<organism evidence="11 12">
    <name type="scientific">Bodo saltans</name>
    <name type="common">Flagellated protozoan</name>
    <dbReference type="NCBI Taxonomy" id="75058"/>
    <lineage>
        <taxon>Eukaryota</taxon>
        <taxon>Discoba</taxon>
        <taxon>Euglenozoa</taxon>
        <taxon>Kinetoplastea</taxon>
        <taxon>Metakinetoplastina</taxon>
        <taxon>Eubodonida</taxon>
        <taxon>Bodonidae</taxon>
        <taxon>Bodo</taxon>
    </lineage>
</organism>
<sequence>MSISPRSSPRAAPVGRQRRSAVRYSNLEKATSSPILTKPNRTVLFDPSIVDSQMIGVVGAMQGWRKTMEDRHALVRIPSLTTAAGEGVSTGVGGALIAVFDGHRGIEAASIASHSIPYALLELIQAATKNRSDAPSMQEIFEQRNLEQVFIEVDATLRRSWEDQSLRSSRAASIENPLPPVFSEGSNTTTSTTSGDFVLSNPTSGQSSPQEFNASTLRAPPTLPNASDFSSITGTTAIIGIALPQGFAFINVGDSRSYLVQRRLPTAEQHATFIAQTLKKNDADDEDPSAESSVVSAPQAVVLPPGLTTKATSVDHRTTVASECARIEEAGGCVISGRVNGKLSVTRALGDFDLKPNLLDAAMNPVVCIPEVQFIERAAARESGPRFARRGTAQFSSTQTSDEGAADEAVDDHSSGVADESSPHLPMFTYDLIVVGCDGVWELQNIDAMAALVDEKLQAHSADLAGSNPSQVEHFGSLVETLLKDCVSEILVKCCASSCDPNGSSQGADNLSLGMLLLRTGH</sequence>
<evidence type="ECO:0000256" key="2">
    <source>
        <dbReference type="ARBA" id="ARBA00006702"/>
    </source>
</evidence>
<keyword evidence="5" id="KW-0378">Hydrolase</keyword>
<dbReference type="AlphaFoldDB" id="A0A0S4JKQ3"/>
<dbReference type="OrthoDB" id="416093at2759"/>
<dbReference type="InterPro" id="IPR001932">
    <property type="entry name" value="PPM-type_phosphatase-like_dom"/>
</dbReference>
<keyword evidence="12" id="KW-1185">Reference proteome</keyword>
<dbReference type="CDD" id="cd00143">
    <property type="entry name" value="PP2Cc"/>
    <property type="match status" value="1"/>
</dbReference>
<comment type="cofactor">
    <cofactor evidence="1">
        <name>Mn(2+)</name>
        <dbReference type="ChEBI" id="CHEBI:29035"/>
    </cofactor>
</comment>
<evidence type="ECO:0000256" key="6">
    <source>
        <dbReference type="ARBA" id="ARBA00022842"/>
    </source>
</evidence>
<accession>A0A0S4JKQ3</accession>
<dbReference type="InterPro" id="IPR036457">
    <property type="entry name" value="PPM-type-like_dom_sf"/>
</dbReference>
<reference evidence="12" key="1">
    <citation type="submission" date="2015-09" db="EMBL/GenBank/DDBJ databases">
        <authorList>
            <consortium name="Pathogen Informatics"/>
        </authorList>
    </citation>
    <scope>NUCLEOTIDE SEQUENCE [LARGE SCALE GENOMIC DNA]</scope>
    <source>
        <strain evidence="12">Lake Konstanz</strain>
    </source>
</reference>
<comment type="similarity">
    <text evidence="2">Belongs to the PP2C family.</text>
</comment>
<dbReference type="PANTHER" id="PTHR13832">
    <property type="entry name" value="PROTEIN PHOSPHATASE 2C"/>
    <property type="match status" value="1"/>
</dbReference>
<dbReference type="GO" id="GO:0046872">
    <property type="term" value="F:metal ion binding"/>
    <property type="evidence" value="ECO:0007669"/>
    <property type="project" value="UniProtKB-KW"/>
</dbReference>
<dbReference type="PANTHER" id="PTHR13832:SF803">
    <property type="entry name" value="PROTEIN PHOSPHATASE 1G"/>
    <property type="match status" value="1"/>
</dbReference>
<evidence type="ECO:0000313" key="12">
    <source>
        <dbReference type="Proteomes" id="UP000051952"/>
    </source>
</evidence>
<feature type="region of interest" description="Disordered" evidence="9">
    <location>
        <begin position="168"/>
        <end position="221"/>
    </location>
</feature>
<feature type="compositionally biased region" description="Low complexity" evidence="9">
    <location>
        <begin position="1"/>
        <end position="13"/>
    </location>
</feature>
<evidence type="ECO:0000256" key="3">
    <source>
        <dbReference type="ARBA" id="ARBA00013081"/>
    </source>
</evidence>
<evidence type="ECO:0000256" key="8">
    <source>
        <dbReference type="ARBA" id="ARBA00023211"/>
    </source>
</evidence>
<protein>
    <recommendedName>
        <fullName evidence="3">protein-serine/threonine phosphatase</fullName>
        <ecNumber evidence="3">3.1.3.16</ecNumber>
    </recommendedName>
</protein>
<evidence type="ECO:0000259" key="10">
    <source>
        <dbReference type="PROSITE" id="PS51746"/>
    </source>
</evidence>
<keyword evidence="7" id="KW-0904">Protein phosphatase</keyword>
<feature type="region of interest" description="Disordered" evidence="9">
    <location>
        <begin position="1"/>
        <end position="20"/>
    </location>
</feature>
<feature type="domain" description="PPM-type phosphatase" evidence="10">
    <location>
        <begin position="54"/>
        <end position="428"/>
    </location>
</feature>
<dbReference type="Pfam" id="PF00481">
    <property type="entry name" value="PP2C"/>
    <property type="match status" value="2"/>
</dbReference>
<dbReference type="EC" id="3.1.3.16" evidence="3"/>
<evidence type="ECO:0000256" key="1">
    <source>
        <dbReference type="ARBA" id="ARBA00001936"/>
    </source>
</evidence>
<evidence type="ECO:0000313" key="11">
    <source>
        <dbReference type="EMBL" id="CUG90697.1"/>
    </source>
</evidence>
<evidence type="ECO:0000256" key="4">
    <source>
        <dbReference type="ARBA" id="ARBA00022723"/>
    </source>
</evidence>
<feature type="compositionally biased region" description="Polar residues" evidence="9">
    <location>
        <begin position="200"/>
        <end position="216"/>
    </location>
</feature>
<keyword evidence="6" id="KW-0460">Magnesium</keyword>
<dbReference type="Gene3D" id="3.60.40.10">
    <property type="entry name" value="PPM-type phosphatase domain"/>
    <property type="match status" value="1"/>
</dbReference>
<dbReference type="SUPFAM" id="SSF81606">
    <property type="entry name" value="PP2C-like"/>
    <property type="match status" value="1"/>
</dbReference>
<feature type="region of interest" description="Disordered" evidence="9">
    <location>
        <begin position="385"/>
        <end position="421"/>
    </location>
</feature>
<feature type="compositionally biased region" description="Polar residues" evidence="9">
    <location>
        <begin position="393"/>
        <end position="402"/>
    </location>
</feature>
<dbReference type="GO" id="GO:0004722">
    <property type="term" value="F:protein serine/threonine phosphatase activity"/>
    <property type="evidence" value="ECO:0007669"/>
    <property type="project" value="UniProtKB-EC"/>
</dbReference>
<dbReference type="Proteomes" id="UP000051952">
    <property type="component" value="Unassembled WGS sequence"/>
</dbReference>
<keyword evidence="4" id="KW-0479">Metal-binding</keyword>
<name>A0A0S4JKQ3_BODSA</name>
<dbReference type="SMART" id="SM00332">
    <property type="entry name" value="PP2Cc"/>
    <property type="match status" value="1"/>
</dbReference>
<proteinExistence type="inferred from homology"/>